<dbReference type="OrthoDB" id="8849801at2"/>
<keyword evidence="2" id="KW-1185">Reference proteome</keyword>
<dbReference type="EMBL" id="CP021431">
    <property type="protein sequence ID" value="ARU01507.1"/>
    <property type="molecule type" value="Genomic_DNA"/>
</dbReference>
<dbReference type="InterPro" id="IPR007739">
    <property type="entry name" value="RgpF"/>
</dbReference>
<dbReference type="AlphaFoldDB" id="A0A1Y0ED64"/>
<sequence>MKQIEGWKVRRELRRLRRQVTTLPETLVGYLDLLLAPARRRQHQANFANRVQMHDGACPARTQVAIYLIYQPQGLCPSSLALCRDLVAGGFAPFVVLNAPLSDADRSALQAHTWKIMQRPNFGYDFGGYQDALFSLRQIMPDAEAVIIMNDSIWLKLDQALIARLQNNPAAVVGLVQESKLRTDPQDNLSVDLQNIQSYFYFIHRGFWQHSDFWRFWQAYKMVSNKKRTIKAGEIGFTKNLVRNAIPHQALISKTQFLELIKTKDGAYLGFVLRYAVYTNPHLAADRDALLARHDPSDAWHEAAQAHIRQTLIQEPLNGSFWVAACDMFGVTVIKKNKDALPEQMRKAFLAAHQDGAIMLAPEIATEIAASLRRD</sequence>
<reference evidence="1 2" key="1">
    <citation type="submission" date="2017-05" db="EMBL/GenBank/DDBJ databases">
        <title>Genome Sequence of Loktanella vestfoldensis Strain SMR4r Isolated from a Culture of the Diatom Skeletonema marinoi.</title>
        <authorList>
            <person name="Topel M."/>
            <person name="Pinder M.I.M."/>
            <person name="Johansson O.N."/>
            <person name="Kourtchenko O."/>
            <person name="Godhe A."/>
            <person name="Clarke A.K."/>
        </authorList>
    </citation>
    <scope>NUCLEOTIDE SEQUENCE [LARGE SCALE GENOMIC DNA]</scope>
    <source>
        <strain evidence="1 2">SMR4r</strain>
    </source>
</reference>
<dbReference type="KEGG" id="lvs:LOKVESSMR4R_02200"/>
<protein>
    <submittedName>
        <fullName evidence="1">Rhamnan synthesis protein F</fullName>
    </submittedName>
</protein>
<evidence type="ECO:0000313" key="2">
    <source>
        <dbReference type="Proteomes" id="UP000195273"/>
    </source>
</evidence>
<evidence type="ECO:0000313" key="1">
    <source>
        <dbReference type="EMBL" id="ARU01507.1"/>
    </source>
</evidence>
<gene>
    <name evidence="1" type="ORF">LOKVESSMR4R_02200</name>
</gene>
<dbReference type="RefSeq" id="WP_087208343.1">
    <property type="nucleotide sequence ID" value="NZ_CP021431.1"/>
</dbReference>
<dbReference type="Pfam" id="PF05045">
    <property type="entry name" value="RgpF"/>
    <property type="match status" value="1"/>
</dbReference>
<dbReference type="Proteomes" id="UP000195273">
    <property type="component" value="Chromosome"/>
</dbReference>
<proteinExistence type="predicted"/>
<accession>A0A1Y0ED64</accession>
<name>A0A1Y0ED64_9RHOB</name>
<organism evidence="1 2">
    <name type="scientific">Yoonia vestfoldensis</name>
    <dbReference type="NCBI Taxonomy" id="245188"/>
    <lineage>
        <taxon>Bacteria</taxon>
        <taxon>Pseudomonadati</taxon>
        <taxon>Pseudomonadota</taxon>
        <taxon>Alphaproteobacteria</taxon>
        <taxon>Rhodobacterales</taxon>
        <taxon>Paracoccaceae</taxon>
        <taxon>Yoonia</taxon>
    </lineage>
</organism>